<feature type="region of interest" description="Disordered" evidence="1">
    <location>
        <begin position="43"/>
        <end position="68"/>
    </location>
</feature>
<feature type="compositionally biased region" description="Basic and acidic residues" evidence="1">
    <location>
        <begin position="43"/>
        <end position="60"/>
    </location>
</feature>
<evidence type="ECO:0000313" key="3">
    <source>
        <dbReference type="Proteomes" id="UP001497516"/>
    </source>
</evidence>
<organism evidence="2 3">
    <name type="scientific">Linum trigynum</name>
    <dbReference type="NCBI Taxonomy" id="586398"/>
    <lineage>
        <taxon>Eukaryota</taxon>
        <taxon>Viridiplantae</taxon>
        <taxon>Streptophyta</taxon>
        <taxon>Embryophyta</taxon>
        <taxon>Tracheophyta</taxon>
        <taxon>Spermatophyta</taxon>
        <taxon>Magnoliopsida</taxon>
        <taxon>eudicotyledons</taxon>
        <taxon>Gunneridae</taxon>
        <taxon>Pentapetalae</taxon>
        <taxon>rosids</taxon>
        <taxon>fabids</taxon>
        <taxon>Malpighiales</taxon>
        <taxon>Linaceae</taxon>
        <taxon>Linum</taxon>
    </lineage>
</organism>
<proteinExistence type="predicted"/>
<keyword evidence="3" id="KW-1185">Reference proteome</keyword>
<protein>
    <submittedName>
        <fullName evidence="2">Uncharacterized protein</fullName>
    </submittedName>
</protein>
<evidence type="ECO:0000256" key="1">
    <source>
        <dbReference type="SAM" id="MobiDB-lite"/>
    </source>
</evidence>
<evidence type="ECO:0000313" key="2">
    <source>
        <dbReference type="EMBL" id="CAL1383496.1"/>
    </source>
</evidence>
<gene>
    <name evidence="2" type="ORF">LTRI10_LOCUS24764</name>
</gene>
<dbReference type="EMBL" id="OZ034817">
    <property type="protein sequence ID" value="CAL1383496.1"/>
    <property type="molecule type" value="Genomic_DNA"/>
</dbReference>
<reference evidence="2 3" key="1">
    <citation type="submission" date="2024-04" db="EMBL/GenBank/DDBJ databases">
        <authorList>
            <person name="Fracassetti M."/>
        </authorList>
    </citation>
    <scope>NUCLEOTIDE SEQUENCE [LARGE SCALE GENOMIC DNA]</scope>
</reference>
<dbReference type="AlphaFoldDB" id="A0AAV2EBZ5"/>
<name>A0AAV2EBZ5_9ROSI</name>
<accession>A0AAV2EBZ5</accession>
<sequence length="68" mass="7895">MGMAAEQRIQSNSDTFTIIISSKHNEVLRNRAAITSKNRMHKTHDFYVENPNREKPRDLCPSHNSTRL</sequence>
<dbReference type="Proteomes" id="UP001497516">
    <property type="component" value="Chromosome 4"/>
</dbReference>